<comment type="caution">
    <text evidence="2">The sequence shown here is derived from an EMBL/GenBank/DDBJ whole genome shotgun (WGS) entry which is preliminary data.</text>
</comment>
<proteinExistence type="predicted"/>
<dbReference type="PANTHER" id="PTHR36743">
    <property type="entry name" value="OS04G0495300 PROTEIN"/>
    <property type="match status" value="1"/>
</dbReference>
<organism evidence="2 3">
    <name type="scientific">Dichanthelium oligosanthes</name>
    <dbReference type="NCBI Taxonomy" id="888268"/>
    <lineage>
        <taxon>Eukaryota</taxon>
        <taxon>Viridiplantae</taxon>
        <taxon>Streptophyta</taxon>
        <taxon>Embryophyta</taxon>
        <taxon>Tracheophyta</taxon>
        <taxon>Spermatophyta</taxon>
        <taxon>Magnoliopsida</taxon>
        <taxon>Liliopsida</taxon>
        <taxon>Poales</taxon>
        <taxon>Poaceae</taxon>
        <taxon>PACMAD clade</taxon>
        <taxon>Panicoideae</taxon>
        <taxon>Panicodae</taxon>
        <taxon>Paniceae</taxon>
        <taxon>Dichantheliinae</taxon>
        <taxon>Dichanthelium</taxon>
    </lineage>
</organism>
<evidence type="ECO:0000313" key="2">
    <source>
        <dbReference type="EMBL" id="OEL26502.1"/>
    </source>
</evidence>
<dbReference type="EMBL" id="LWDX02034529">
    <property type="protein sequence ID" value="OEL26502.1"/>
    <property type="molecule type" value="Genomic_DNA"/>
</dbReference>
<name>A0A1E5VN49_9POAL</name>
<dbReference type="AlphaFoldDB" id="A0A1E5VN49"/>
<protein>
    <submittedName>
        <fullName evidence="2">Uncharacterized protein</fullName>
    </submittedName>
</protein>
<feature type="compositionally biased region" description="Low complexity" evidence="1">
    <location>
        <begin position="114"/>
        <end position="125"/>
    </location>
</feature>
<accession>A0A1E5VN49</accession>
<dbReference type="Proteomes" id="UP000095767">
    <property type="component" value="Unassembled WGS sequence"/>
</dbReference>
<dbReference type="OrthoDB" id="1885878at2759"/>
<gene>
    <name evidence="2" type="ORF">BAE44_0012479</name>
</gene>
<keyword evidence="3" id="KW-1185">Reference proteome</keyword>
<evidence type="ECO:0000256" key="1">
    <source>
        <dbReference type="SAM" id="MobiDB-lite"/>
    </source>
</evidence>
<feature type="region of interest" description="Disordered" evidence="1">
    <location>
        <begin position="70"/>
        <end position="153"/>
    </location>
</feature>
<feature type="compositionally biased region" description="Basic and acidic residues" evidence="1">
    <location>
        <begin position="100"/>
        <end position="110"/>
    </location>
</feature>
<reference evidence="2 3" key="1">
    <citation type="submission" date="2016-09" db="EMBL/GenBank/DDBJ databases">
        <title>The draft genome of Dichanthelium oligosanthes: A C3 panicoid grass species.</title>
        <authorList>
            <person name="Studer A.J."/>
            <person name="Schnable J.C."/>
            <person name="Brutnell T.P."/>
        </authorList>
    </citation>
    <scope>NUCLEOTIDE SEQUENCE [LARGE SCALE GENOMIC DNA]</scope>
    <source>
        <strain evidence="3">cv. Kellogg 1175</strain>
        <tissue evidence="2">Leaf</tissue>
    </source>
</reference>
<dbReference type="PANTHER" id="PTHR36743:SF1">
    <property type="entry name" value="OS04G0495300 PROTEIN"/>
    <property type="match status" value="1"/>
</dbReference>
<sequence length="172" mass="18759">MDATLRRAPAFVAACYVTFARCLADVQGAFGGIRRYQLADAASHLQASLRASVPLVRRWVPSLPACARVDPTAHPDSGGGGQRGRSSSGGRAGTGMAGQEQRRRRERRDFSPVPRTARAPRSAWPRPAPPRRHCRQEPATRAKSRRAGGAQRLSGARRCLGEHCCRVQIIRQ</sequence>
<evidence type="ECO:0000313" key="3">
    <source>
        <dbReference type="Proteomes" id="UP000095767"/>
    </source>
</evidence>